<evidence type="ECO:0000259" key="2">
    <source>
        <dbReference type="Pfam" id="PF13193"/>
    </source>
</evidence>
<dbReference type="AlphaFoldDB" id="A0AAV3U6C7"/>
<gene>
    <name evidence="3" type="ORF">GCM10025791_35710</name>
</gene>
<sequence>MSRTALVAQLQRTMSRPCGDMAIDFAGRIYTWQFVQEFNEQLGHCLEQLGTLVAERVGFVAHTRAHHVACLWGLLAHQRVPAMVYGYQSPEKIAADIRQLRLPVVIADTQDWNEHTLAAAREVGTQAIGISEAGVSIVDLSHTVASLSQRPVLPGVAVETLSSGTTGTPKRIRLSLENLQASAQAAVASIRNMQGDGAQSALIIALPLANISGIYAVTPPALMGNPIALMEKFDVDIWLEFVRRYQPSTADIPPAAMSMLMQRGVDRETLAGINVVRTGAAPLDRKVHDYFVDTLGIPVNLSYGASEFCGVVTTWTSADLERFGDSKRGSCGRPLPGVSLRVIDRDSGEILGPNRTGILEVNADRVGPDWVRTSDLARLDDQGFMWFVGRDDDTIFRGGFKLAPEAIAETLRAHPAIADAGVVGVADERLGEVPVAALVLAQGAIKPDAVAMKAFCRRYLNAQQIPVDFFWLEAIPRTSSLKLHTVELKQQIRVKR</sequence>
<reference evidence="4" key="1">
    <citation type="journal article" date="2019" name="Int. J. Syst. Evol. Microbiol.">
        <title>The Global Catalogue of Microorganisms (GCM) 10K type strain sequencing project: providing services to taxonomists for standard genome sequencing and annotation.</title>
        <authorList>
            <consortium name="The Broad Institute Genomics Platform"/>
            <consortium name="The Broad Institute Genome Sequencing Center for Infectious Disease"/>
            <person name="Wu L."/>
            <person name="Ma J."/>
        </authorList>
    </citation>
    <scope>NUCLEOTIDE SEQUENCE [LARGE SCALE GENOMIC DNA]</scope>
    <source>
        <strain evidence="4">JCM 19134</strain>
    </source>
</reference>
<keyword evidence="4" id="KW-1185">Reference proteome</keyword>
<dbReference type="GO" id="GO:0016405">
    <property type="term" value="F:CoA-ligase activity"/>
    <property type="evidence" value="ECO:0007669"/>
    <property type="project" value="TreeGrafter"/>
</dbReference>
<dbReference type="Gene3D" id="3.30.300.30">
    <property type="match status" value="1"/>
</dbReference>
<dbReference type="InterPro" id="IPR045851">
    <property type="entry name" value="AMP-bd_C_sf"/>
</dbReference>
<feature type="domain" description="AMP-binding enzyme C-terminal" evidence="2">
    <location>
        <begin position="409"/>
        <end position="482"/>
    </location>
</feature>
<feature type="domain" description="AMP-dependent synthetase/ligase" evidence="1">
    <location>
        <begin position="11"/>
        <end position="361"/>
    </location>
</feature>
<dbReference type="Gene3D" id="3.40.50.12780">
    <property type="entry name" value="N-terminal domain of ligase-like"/>
    <property type="match status" value="1"/>
</dbReference>
<dbReference type="InterPro" id="IPR000873">
    <property type="entry name" value="AMP-dep_synth/lig_dom"/>
</dbReference>
<comment type="caution">
    <text evidence="3">The sequence shown here is derived from an EMBL/GenBank/DDBJ whole genome shotgun (WGS) entry which is preliminary data.</text>
</comment>
<dbReference type="RefSeq" id="WP_345425631.1">
    <property type="nucleotide sequence ID" value="NZ_AP031496.1"/>
</dbReference>
<dbReference type="CDD" id="cd04433">
    <property type="entry name" value="AFD_class_I"/>
    <property type="match status" value="1"/>
</dbReference>
<evidence type="ECO:0000313" key="3">
    <source>
        <dbReference type="EMBL" id="GAA4951946.1"/>
    </source>
</evidence>
<dbReference type="Pfam" id="PF13193">
    <property type="entry name" value="AMP-binding_C"/>
    <property type="match status" value="1"/>
</dbReference>
<dbReference type="SUPFAM" id="SSF56801">
    <property type="entry name" value="Acetyl-CoA synthetase-like"/>
    <property type="match status" value="1"/>
</dbReference>
<evidence type="ECO:0000259" key="1">
    <source>
        <dbReference type="Pfam" id="PF00501"/>
    </source>
</evidence>
<organism evidence="3 4">
    <name type="scientific">Halioxenophilus aromaticivorans</name>
    <dbReference type="NCBI Taxonomy" id="1306992"/>
    <lineage>
        <taxon>Bacteria</taxon>
        <taxon>Pseudomonadati</taxon>
        <taxon>Pseudomonadota</taxon>
        <taxon>Gammaproteobacteria</taxon>
        <taxon>Alteromonadales</taxon>
        <taxon>Alteromonadaceae</taxon>
        <taxon>Halioxenophilus</taxon>
    </lineage>
</organism>
<dbReference type="PANTHER" id="PTHR24096">
    <property type="entry name" value="LONG-CHAIN-FATTY-ACID--COA LIGASE"/>
    <property type="match status" value="1"/>
</dbReference>
<proteinExistence type="predicted"/>
<accession>A0AAV3U6C7</accession>
<dbReference type="InterPro" id="IPR042099">
    <property type="entry name" value="ANL_N_sf"/>
</dbReference>
<dbReference type="Pfam" id="PF00501">
    <property type="entry name" value="AMP-binding"/>
    <property type="match status" value="1"/>
</dbReference>
<dbReference type="Proteomes" id="UP001409585">
    <property type="component" value="Unassembled WGS sequence"/>
</dbReference>
<evidence type="ECO:0000313" key="4">
    <source>
        <dbReference type="Proteomes" id="UP001409585"/>
    </source>
</evidence>
<dbReference type="EMBL" id="BAABLX010000029">
    <property type="protein sequence ID" value="GAA4951946.1"/>
    <property type="molecule type" value="Genomic_DNA"/>
</dbReference>
<dbReference type="InterPro" id="IPR025110">
    <property type="entry name" value="AMP-bd_C"/>
</dbReference>
<protein>
    <submittedName>
        <fullName evidence="3">Uncharacterized protein</fullName>
    </submittedName>
</protein>
<name>A0AAV3U6C7_9ALTE</name>